<comment type="caution">
    <text evidence="1">The sequence shown here is derived from an EMBL/GenBank/DDBJ whole genome shotgun (WGS) entry which is preliminary data.</text>
</comment>
<name>A0ABT5ZB78_9ACTN</name>
<sequence>MQLTRDWLLPVTPVPYVPTIGPVHPGALDPALFADVVRVALLSPSVGA</sequence>
<reference evidence="1 2" key="1">
    <citation type="submission" date="2023-03" db="EMBL/GenBank/DDBJ databases">
        <title>Draft genome sequence of type strain Streptomyces ferralitis JCM 14344.</title>
        <authorList>
            <person name="Klaysubun C."/>
            <person name="Duangmal K."/>
        </authorList>
    </citation>
    <scope>NUCLEOTIDE SEQUENCE [LARGE SCALE GENOMIC DNA]</scope>
    <source>
        <strain evidence="1 2">JCM 14344</strain>
    </source>
</reference>
<evidence type="ECO:0000313" key="1">
    <source>
        <dbReference type="EMBL" id="MDF2261098.1"/>
    </source>
</evidence>
<evidence type="ECO:0000313" key="2">
    <source>
        <dbReference type="Proteomes" id="UP001220022"/>
    </source>
</evidence>
<dbReference type="RefSeq" id="WP_275822357.1">
    <property type="nucleotide sequence ID" value="NZ_BAAANM010000043.1"/>
</dbReference>
<organism evidence="1 2">
    <name type="scientific">Streptantibioticus ferralitis</name>
    <dbReference type="NCBI Taxonomy" id="236510"/>
    <lineage>
        <taxon>Bacteria</taxon>
        <taxon>Bacillati</taxon>
        <taxon>Actinomycetota</taxon>
        <taxon>Actinomycetes</taxon>
        <taxon>Kitasatosporales</taxon>
        <taxon>Streptomycetaceae</taxon>
        <taxon>Streptantibioticus</taxon>
    </lineage>
</organism>
<keyword evidence="2" id="KW-1185">Reference proteome</keyword>
<dbReference type="EMBL" id="JARHTQ010000047">
    <property type="protein sequence ID" value="MDF2261098.1"/>
    <property type="molecule type" value="Genomic_DNA"/>
</dbReference>
<accession>A0ABT5ZB78</accession>
<proteinExistence type="predicted"/>
<gene>
    <name evidence="1" type="ORF">P2L57_36885</name>
</gene>
<protein>
    <submittedName>
        <fullName evidence="1">Uncharacterized protein</fullName>
    </submittedName>
</protein>
<dbReference type="Proteomes" id="UP001220022">
    <property type="component" value="Unassembled WGS sequence"/>
</dbReference>